<dbReference type="Gene3D" id="3.30.70.100">
    <property type="match status" value="1"/>
</dbReference>
<evidence type="ECO:0000313" key="1">
    <source>
        <dbReference type="EMBL" id="TWF95959.1"/>
    </source>
</evidence>
<name>A0A561U9B8_9PSEU</name>
<dbReference type="SUPFAM" id="SSF54909">
    <property type="entry name" value="Dimeric alpha+beta barrel"/>
    <property type="match status" value="1"/>
</dbReference>
<organism evidence="1 2">
    <name type="scientific">Saccharopolyspora dendranthemae</name>
    <dbReference type="NCBI Taxonomy" id="1181886"/>
    <lineage>
        <taxon>Bacteria</taxon>
        <taxon>Bacillati</taxon>
        <taxon>Actinomycetota</taxon>
        <taxon>Actinomycetes</taxon>
        <taxon>Pseudonocardiales</taxon>
        <taxon>Pseudonocardiaceae</taxon>
        <taxon>Saccharopolyspora</taxon>
    </lineage>
</organism>
<dbReference type="InterPro" id="IPR011008">
    <property type="entry name" value="Dimeric_a/b-barrel"/>
</dbReference>
<dbReference type="RefSeq" id="WP_145739293.1">
    <property type="nucleotide sequence ID" value="NZ_VIWX01000002.1"/>
</dbReference>
<proteinExistence type="predicted"/>
<comment type="caution">
    <text evidence="1">The sequence shown here is derived from an EMBL/GenBank/DDBJ whole genome shotgun (WGS) entry which is preliminary data.</text>
</comment>
<protein>
    <recommendedName>
        <fullName evidence="3">Quinol monooxygenase YgiN</fullName>
    </recommendedName>
</protein>
<evidence type="ECO:0000313" key="2">
    <source>
        <dbReference type="Proteomes" id="UP000316184"/>
    </source>
</evidence>
<dbReference type="Proteomes" id="UP000316184">
    <property type="component" value="Unassembled WGS sequence"/>
</dbReference>
<accession>A0A561U9B8</accession>
<evidence type="ECO:0008006" key="3">
    <source>
        <dbReference type="Google" id="ProtNLM"/>
    </source>
</evidence>
<dbReference type="AlphaFoldDB" id="A0A561U9B8"/>
<dbReference type="EMBL" id="VIWX01000002">
    <property type="protein sequence ID" value="TWF95959.1"/>
    <property type="molecule type" value="Genomic_DNA"/>
</dbReference>
<sequence length="104" mass="11220">MSAPVPVTAGLLVRIEALPGRENDVEDFLRRGLTLVQEEPATVRWFAIRFGPSSFGIYDAFPDDSGRQTHLSGKVAQALADNTGTLFAEPTIEPVDVIAEKPPA</sequence>
<reference evidence="1 2" key="1">
    <citation type="submission" date="2019-06" db="EMBL/GenBank/DDBJ databases">
        <title>Sequencing the genomes of 1000 actinobacteria strains.</title>
        <authorList>
            <person name="Klenk H.-P."/>
        </authorList>
    </citation>
    <scope>NUCLEOTIDE SEQUENCE [LARGE SCALE GENOMIC DNA]</scope>
    <source>
        <strain evidence="1 2">DSM 46699</strain>
    </source>
</reference>
<gene>
    <name evidence="1" type="ORF">FHU35_12960</name>
</gene>
<dbReference type="OrthoDB" id="9804891at2"/>
<keyword evidence="2" id="KW-1185">Reference proteome</keyword>